<feature type="compositionally biased region" description="Acidic residues" evidence="1">
    <location>
        <begin position="278"/>
        <end position="289"/>
    </location>
</feature>
<feature type="compositionally biased region" description="Basic and acidic residues" evidence="1">
    <location>
        <begin position="316"/>
        <end position="326"/>
    </location>
</feature>
<feature type="compositionally biased region" description="Basic residues" evidence="1">
    <location>
        <begin position="244"/>
        <end position="269"/>
    </location>
</feature>
<accession>A0A7S4IU38</accession>
<dbReference type="EMBL" id="HBKP01024535">
    <property type="protein sequence ID" value="CAE2239816.1"/>
    <property type="molecule type" value="Transcribed_RNA"/>
</dbReference>
<reference evidence="2" key="1">
    <citation type="submission" date="2021-01" db="EMBL/GenBank/DDBJ databases">
        <authorList>
            <person name="Corre E."/>
            <person name="Pelletier E."/>
            <person name="Niang G."/>
            <person name="Scheremetjew M."/>
            <person name="Finn R."/>
            <person name="Kale V."/>
            <person name="Holt S."/>
            <person name="Cochrane G."/>
            <person name="Meng A."/>
            <person name="Brown T."/>
            <person name="Cohen L."/>
        </authorList>
    </citation>
    <scope>NUCLEOTIDE SEQUENCE</scope>
    <source>
        <strain evidence="2">DIVA3 518/3/11/1/6</strain>
    </source>
</reference>
<organism evidence="2">
    <name type="scientific">Vannella robusta</name>
    <dbReference type="NCBI Taxonomy" id="1487602"/>
    <lineage>
        <taxon>Eukaryota</taxon>
        <taxon>Amoebozoa</taxon>
        <taxon>Discosea</taxon>
        <taxon>Flabellinia</taxon>
        <taxon>Vannellidae</taxon>
        <taxon>Vannella</taxon>
    </lineage>
</organism>
<protein>
    <recommendedName>
        <fullName evidence="3">PH domain-containing protein</fullName>
    </recommendedName>
</protein>
<evidence type="ECO:0000256" key="1">
    <source>
        <dbReference type="SAM" id="MobiDB-lite"/>
    </source>
</evidence>
<name>A0A7S4IU38_9EUKA</name>
<evidence type="ECO:0000313" key="2">
    <source>
        <dbReference type="EMBL" id="CAE2239816.1"/>
    </source>
</evidence>
<feature type="region of interest" description="Disordered" evidence="1">
    <location>
        <begin position="241"/>
        <end position="385"/>
    </location>
</feature>
<feature type="compositionally biased region" description="Basic and acidic residues" evidence="1">
    <location>
        <begin position="290"/>
        <end position="303"/>
    </location>
</feature>
<feature type="compositionally biased region" description="Acidic residues" evidence="1">
    <location>
        <begin position="304"/>
        <end position="315"/>
    </location>
</feature>
<evidence type="ECO:0008006" key="3">
    <source>
        <dbReference type="Google" id="ProtNLM"/>
    </source>
</evidence>
<feature type="region of interest" description="Disordered" evidence="1">
    <location>
        <begin position="1"/>
        <end position="35"/>
    </location>
</feature>
<feature type="compositionally biased region" description="Acidic residues" evidence="1">
    <location>
        <begin position="354"/>
        <end position="385"/>
    </location>
</feature>
<feature type="compositionally biased region" description="Acidic residues" evidence="1">
    <location>
        <begin position="327"/>
        <end position="340"/>
    </location>
</feature>
<gene>
    <name evidence="2" type="ORF">VSP0166_LOCUS17104</name>
</gene>
<dbReference type="AlphaFoldDB" id="A0A7S4IU38"/>
<proteinExistence type="predicted"/>
<sequence>MVPTFLGLTINTPKEGDEDKAKKKKDSKNATPPHSLTLETASYTIQLGTESRIELLEWATGIARIFSSVTNKSIFDDTDACVKELYVDQYGDQSAIKQGEEQWIFVGGMVTCVGKSIQYTWDGLSFTHAKGDNFGTITWDGLTLTLVREGEDDVCFHWVQCAHEFKSTSDEKGNSQVVWNWTKERFMRFLPAPPDDKPVLWKFLRPVPPPVAMCVEIFSLLYAGKDLVPEVLIEVHEATIQERSKKRREGSKINERKKKKKRKSSKKSNKAIIKPESSEAEESMDEKEDVDQSEKKEESTKDEQVEDANEGDAEDKEAAKDKKESEGESEDGEASAEEDDKPASGDEEKKETPSEEDGEPASEEGEDEEEEKEDADEGSEAGESE</sequence>
<feature type="compositionally biased region" description="Basic and acidic residues" evidence="1">
    <location>
        <begin position="341"/>
        <end position="353"/>
    </location>
</feature>